<dbReference type="NCBIfam" id="TIGR01509">
    <property type="entry name" value="HAD-SF-IA-v3"/>
    <property type="match status" value="1"/>
</dbReference>
<feature type="binding site" evidence="11">
    <location>
        <position position="34"/>
    </location>
    <ligand>
        <name>substrate</name>
    </ligand>
</feature>
<dbReference type="SFLD" id="SFLDS00003">
    <property type="entry name" value="Haloacid_Dehalogenase"/>
    <property type="match status" value="1"/>
</dbReference>
<evidence type="ECO:0000256" key="3">
    <source>
        <dbReference type="ARBA" id="ARBA00022723"/>
    </source>
</evidence>
<keyword evidence="3 12" id="KW-0479">Metal-binding</keyword>
<evidence type="ECO:0000256" key="1">
    <source>
        <dbReference type="ARBA" id="ARBA00006171"/>
    </source>
</evidence>
<keyword evidence="2" id="KW-0597">Phosphoprotein</keyword>
<feature type="binding site" evidence="11">
    <location>
        <position position="87"/>
    </location>
    <ligand>
        <name>substrate</name>
    </ligand>
</feature>
<evidence type="ECO:0000256" key="12">
    <source>
        <dbReference type="PIRSR" id="PIRSR610972-3"/>
    </source>
</evidence>
<evidence type="ECO:0000256" key="10">
    <source>
        <dbReference type="PIRSR" id="PIRSR610972-1"/>
    </source>
</evidence>
<organism evidence="14 15">
    <name type="scientific">Peribacillus muralis</name>
    <dbReference type="NCBI Taxonomy" id="264697"/>
    <lineage>
        <taxon>Bacteria</taxon>
        <taxon>Bacillati</taxon>
        <taxon>Bacillota</taxon>
        <taxon>Bacilli</taxon>
        <taxon>Bacillales</taxon>
        <taxon>Bacillaceae</taxon>
        <taxon>Peribacillus</taxon>
    </lineage>
</organism>
<feature type="binding site" evidence="11">
    <location>
        <position position="156"/>
    </location>
    <ligand>
        <name>substrate</name>
    </ligand>
</feature>
<feature type="binding site" evidence="11">
    <location>
        <begin position="53"/>
        <end position="58"/>
    </location>
    <ligand>
        <name>substrate</name>
    </ligand>
</feature>
<dbReference type="STRING" id="264697.ABE28_006480"/>
<reference evidence="14 15" key="1">
    <citation type="submission" date="2016-08" db="EMBL/GenBank/DDBJ databases">
        <title>Complete genome sequence of Bacillus muralis G25-68, a strain with toxicity to nematodes.</title>
        <authorList>
            <person name="Zheng Z."/>
        </authorList>
    </citation>
    <scope>NUCLEOTIDE SEQUENCE [LARGE SCALE GENOMIC DNA]</scope>
    <source>
        <strain evidence="14 15">G25-68</strain>
    </source>
</reference>
<accession>A0A1B3XL87</accession>
<evidence type="ECO:0000256" key="2">
    <source>
        <dbReference type="ARBA" id="ARBA00022553"/>
    </source>
</evidence>
<keyword evidence="15" id="KW-1185">Reference proteome</keyword>
<dbReference type="InterPro" id="IPR023198">
    <property type="entry name" value="PGP-like_dom2"/>
</dbReference>
<dbReference type="InterPro" id="IPR006439">
    <property type="entry name" value="HAD-SF_hydro_IA"/>
</dbReference>
<dbReference type="Gene3D" id="1.10.150.240">
    <property type="entry name" value="Putative phosphatase, domain 2"/>
    <property type="match status" value="1"/>
</dbReference>
<feature type="binding site" evidence="11">
    <location>
        <begin position="125"/>
        <end position="129"/>
    </location>
    <ligand>
        <name>substrate</name>
    </ligand>
</feature>
<evidence type="ECO:0000256" key="4">
    <source>
        <dbReference type="ARBA" id="ARBA00022842"/>
    </source>
</evidence>
<keyword evidence="4 12" id="KW-0460">Magnesium</keyword>
<dbReference type="CDD" id="cd02598">
    <property type="entry name" value="HAD_BPGM"/>
    <property type="match status" value="1"/>
</dbReference>
<keyword evidence="6" id="KW-0119">Carbohydrate metabolism</keyword>
<dbReference type="InterPro" id="IPR036412">
    <property type="entry name" value="HAD-like_sf"/>
</dbReference>
<dbReference type="GO" id="GO:0000287">
    <property type="term" value="F:magnesium ion binding"/>
    <property type="evidence" value="ECO:0007669"/>
    <property type="project" value="InterPro"/>
</dbReference>
<feature type="site" description="Important for catalytic activity and assists the phosphoryl transfer reaction to Asp8 by balancing charge and orienting the reacting groups" evidence="13">
    <location>
        <position position="156"/>
    </location>
</feature>
<sequence length="238" mass="26848">MRGTDLMDEKFIDAVVFDLDGVITDTAHYHFLAWREMAREMNIEIDEVFNERLKGVSRMASLELILEEGNRQNDFTLHEKETMAEKKNQHYCQFLNHLTPQDILPGIVELISAIKSEGVPIGLASVSKNALTVLRALQLDNTFDYIVDASKVKKTKPDPEIFLTACNRLEADPERSIGIEDAAAGIDSIKASKMFAVGVGNTLYKSDYQVAATKGLKWENIKSEYQTWRNMQSINITS</sequence>
<dbReference type="InterPro" id="IPR023214">
    <property type="entry name" value="HAD_sf"/>
</dbReference>
<evidence type="ECO:0000256" key="6">
    <source>
        <dbReference type="ARBA" id="ARBA00023277"/>
    </source>
</evidence>
<comment type="catalytic activity">
    <reaction evidence="7">
        <text>beta-D-glucose 1-phosphate = beta-D-glucose 6-phosphate</text>
        <dbReference type="Rhea" id="RHEA:20113"/>
        <dbReference type="ChEBI" id="CHEBI:57684"/>
        <dbReference type="ChEBI" id="CHEBI:58247"/>
        <dbReference type="EC" id="5.4.2.6"/>
    </reaction>
</comment>
<feature type="binding site" evidence="11">
    <location>
        <begin position="18"/>
        <end position="20"/>
    </location>
    <ligand>
        <name>substrate</name>
    </ligand>
</feature>
<evidence type="ECO:0000256" key="7">
    <source>
        <dbReference type="ARBA" id="ARBA00044926"/>
    </source>
</evidence>
<dbReference type="PANTHER" id="PTHR46193:SF18">
    <property type="entry name" value="HEXITOL PHOSPHATASE B"/>
    <property type="match status" value="1"/>
</dbReference>
<dbReference type="Gene3D" id="3.40.50.1000">
    <property type="entry name" value="HAD superfamily/HAD-like"/>
    <property type="match status" value="1"/>
</dbReference>
<evidence type="ECO:0000313" key="14">
    <source>
        <dbReference type="EMBL" id="AOH53991.1"/>
    </source>
</evidence>
<dbReference type="OrthoDB" id="9797743at2"/>
<dbReference type="SFLD" id="SFLDG01135">
    <property type="entry name" value="C1.5.6:_HAD__Beta-PGM__Phospha"/>
    <property type="match status" value="1"/>
</dbReference>
<dbReference type="NCBIfam" id="TIGR01990">
    <property type="entry name" value="bPGM"/>
    <property type="match status" value="1"/>
</dbReference>
<feature type="binding site" evidence="12">
    <location>
        <position position="18"/>
    </location>
    <ligand>
        <name>Mg(2+)</name>
        <dbReference type="ChEBI" id="CHEBI:18420"/>
    </ligand>
</feature>
<feature type="binding site" evidence="12">
    <location>
        <position position="20"/>
    </location>
    <ligand>
        <name>Mg(2+)</name>
        <dbReference type="ChEBI" id="CHEBI:18420"/>
    </ligand>
</feature>
<dbReference type="EC" id="5.4.2.6" evidence="8"/>
<proteinExistence type="inferred from homology"/>
<dbReference type="Proteomes" id="UP000077926">
    <property type="component" value="Chromosome"/>
</dbReference>
<comment type="similarity">
    <text evidence="1">Belongs to the HAD-like hydrolase superfamily. CbbY/CbbZ/Gph/YieH family.</text>
</comment>
<dbReference type="Pfam" id="PF00702">
    <property type="entry name" value="Hydrolase"/>
    <property type="match status" value="1"/>
</dbReference>
<evidence type="ECO:0000256" key="13">
    <source>
        <dbReference type="PIRSR" id="PIRSR610972-4"/>
    </source>
</evidence>
<dbReference type="NCBIfam" id="TIGR01549">
    <property type="entry name" value="HAD-SF-IA-v1"/>
    <property type="match status" value="1"/>
</dbReference>
<dbReference type="GO" id="GO:0005975">
    <property type="term" value="P:carbohydrate metabolic process"/>
    <property type="evidence" value="ECO:0007669"/>
    <property type="project" value="InterPro"/>
</dbReference>
<comment type="cofactor">
    <cofactor evidence="12">
        <name>Mg(2+)</name>
        <dbReference type="ChEBI" id="CHEBI:18420"/>
    </cofactor>
    <text evidence="12">Binds 2 magnesium ions per subunit.</text>
</comment>
<dbReference type="SUPFAM" id="SSF56784">
    <property type="entry name" value="HAD-like"/>
    <property type="match status" value="1"/>
</dbReference>
<evidence type="ECO:0000256" key="9">
    <source>
        <dbReference type="ARBA" id="ARBA00044991"/>
    </source>
</evidence>
<keyword evidence="5" id="KW-0413">Isomerase</keyword>
<feature type="binding site" evidence="12">
    <location>
        <position position="181"/>
    </location>
    <ligand>
        <name>Mg(2+)</name>
        <dbReference type="ChEBI" id="CHEBI:18420"/>
    </ligand>
</feature>
<evidence type="ECO:0000256" key="8">
    <source>
        <dbReference type="ARBA" id="ARBA00044968"/>
    </source>
</evidence>
<dbReference type="PRINTS" id="PR00413">
    <property type="entry name" value="HADHALOGNASE"/>
</dbReference>
<feature type="binding site" evidence="11">
    <location>
        <position position="61"/>
    </location>
    <ligand>
        <name>substrate</name>
    </ligand>
</feature>
<feature type="active site" description="Proton donor/acceptor" evidence="10">
    <location>
        <position position="20"/>
    </location>
</feature>
<dbReference type="InterPro" id="IPR051600">
    <property type="entry name" value="Beta-PGM-like"/>
</dbReference>
<name>A0A1B3XL87_9BACI</name>
<feature type="active site" description="Nucleophile" evidence="10">
    <location>
        <position position="18"/>
    </location>
</feature>
<evidence type="ECO:0000313" key="15">
    <source>
        <dbReference type="Proteomes" id="UP000077926"/>
    </source>
</evidence>
<feature type="site" description="Important for catalytic activity and assists the phosphoryl transfer reaction to Asp8 by balancing charge and orienting the reacting groups" evidence="13">
    <location>
        <position position="125"/>
    </location>
</feature>
<dbReference type="EMBL" id="CP017080">
    <property type="protein sequence ID" value="AOH53991.1"/>
    <property type="molecule type" value="Genomic_DNA"/>
</dbReference>
<dbReference type="PANTHER" id="PTHR46193">
    <property type="entry name" value="6-PHOSPHOGLUCONATE PHOSPHATASE"/>
    <property type="match status" value="1"/>
</dbReference>
<dbReference type="KEGG" id="bmur:ABE28_006480"/>
<feature type="binding site" evidence="12">
    <location>
        <position position="180"/>
    </location>
    <ligand>
        <name>Mg(2+)</name>
        <dbReference type="ChEBI" id="CHEBI:18420"/>
    </ligand>
</feature>
<gene>
    <name evidence="14" type="ORF">ABE28_006480</name>
</gene>
<protein>
    <recommendedName>
        <fullName evidence="9">Beta-phosphoglucomutase</fullName>
        <ecNumber evidence="8">5.4.2.6</ecNumber>
    </recommendedName>
</protein>
<dbReference type="InterPro" id="IPR010972">
    <property type="entry name" value="Beta-PGM"/>
</dbReference>
<dbReference type="SFLD" id="SFLDG01129">
    <property type="entry name" value="C1.5:_HAD__Beta-PGM__Phosphata"/>
    <property type="match status" value="1"/>
</dbReference>
<dbReference type="InterPro" id="IPR010976">
    <property type="entry name" value="B-phosphoglucomutase_hydrolase"/>
</dbReference>
<dbReference type="AlphaFoldDB" id="A0A1B3XL87"/>
<evidence type="ECO:0000256" key="5">
    <source>
        <dbReference type="ARBA" id="ARBA00023235"/>
    </source>
</evidence>
<evidence type="ECO:0000256" key="11">
    <source>
        <dbReference type="PIRSR" id="PIRSR610972-2"/>
    </source>
</evidence>
<dbReference type="GO" id="GO:0008801">
    <property type="term" value="F:beta-phosphoglucomutase activity"/>
    <property type="evidence" value="ECO:0007669"/>
    <property type="project" value="UniProtKB-EC"/>
</dbReference>
<dbReference type="NCBIfam" id="TIGR02009">
    <property type="entry name" value="PGMB-YQAB-SF"/>
    <property type="match status" value="1"/>
</dbReference>